<sequence>MERFFEKIIKPILIKYEASHIVEIGFFLTGRTTIKLLEYCKMMNSKLTLIDPAPRFNTYAYEAVFSAELDIHNKQSLEVLSEIETADVVLVDGDHNWYTVYHELMAIEQIATRSGKFPIVILHDTEWPYGRRDSYYSPETIPDQYRQPHAQKGMKAGSSELVEGGINETQHNAMHEYGEGNGVLTAIEDFLKVTAFTLSFHRCSTNNGLGILVPSDKQVDTVMRYILDTSGL</sequence>
<name>A0ABX1XHI3_9BACL</name>
<accession>A0ABX1XHI3</accession>
<dbReference type="GO" id="GO:0008168">
    <property type="term" value="F:methyltransferase activity"/>
    <property type="evidence" value="ECO:0007669"/>
    <property type="project" value="UniProtKB-KW"/>
</dbReference>
<dbReference type="Pfam" id="PF13578">
    <property type="entry name" value="Methyltransf_24"/>
    <property type="match status" value="1"/>
</dbReference>
<reference evidence="1 2" key="1">
    <citation type="submission" date="2019-10" db="EMBL/GenBank/DDBJ databases">
        <title>Description of Paenibacillus humi sp. nov.</title>
        <authorList>
            <person name="Carlier A."/>
            <person name="Qi S."/>
        </authorList>
    </citation>
    <scope>NUCLEOTIDE SEQUENCE [LARGE SCALE GENOMIC DNA]</scope>
    <source>
        <strain evidence="1 2">LMG 31461</strain>
    </source>
</reference>
<keyword evidence="1" id="KW-0489">Methyltransferase</keyword>
<comment type="caution">
    <text evidence="1">The sequence shown here is derived from an EMBL/GenBank/DDBJ whole genome shotgun (WGS) entry which is preliminary data.</text>
</comment>
<dbReference type="EMBL" id="WHNY01000075">
    <property type="protein sequence ID" value="NOU67938.1"/>
    <property type="molecule type" value="Genomic_DNA"/>
</dbReference>
<evidence type="ECO:0000313" key="1">
    <source>
        <dbReference type="EMBL" id="NOU67938.1"/>
    </source>
</evidence>
<keyword evidence="1" id="KW-0808">Transferase</keyword>
<evidence type="ECO:0000313" key="2">
    <source>
        <dbReference type="Proteomes" id="UP000653578"/>
    </source>
</evidence>
<dbReference type="GO" id="GO:0032259">
    <property type="term" value="P:methylation"/>
    <property type="evidence" value="ECO:0007669"/>
    <property type="project" value="UniProtKB-KW"/>
</dbReference>
<dbReference type="Gene3D" id="3.40.50.150">
    <property type="entry name" value="Vaccinia Virus protein VP39"/>
    <property type="match status" value="1"/>
</dbReference>
<dbReference type="SUPFAM" id="SSF53335">
    <property type="entry name" value="S-adenosyl-L-methionine-dependent methyltransferases"/>
    <property type="match status" value="1"/>
</dbReference>
<dbReference type="RefSeq" id="WP_171635023.1">
    <property type="nucleotide sequence ID" value="NZ_WHNY01000075.1"/>
</dbReference>
<dbReference type="Proteomes" id="UP000653578">
    <property type="component" value="Unassembled WGS sequence"/>
</dbReference>
<gene>
    <name evidence="1" type="ORF">GC096_28325</name>
</gene>
<organism evidence="1 2">
    <name type="scientific">Paenibacillus plantarum</name>
    <dbReference type="NCBI Taxonomy" id="2654975"/>
    <lineage>
        <taxon>Bacteria</taxon>
        <taxon>Bacillati</taxon>
        <taxon>Bacillota</taxon>
        <taxon>Bacilli</taxon>
        <taxon>Bacillales</taxon>
        <taxon>Paenibacillaceae</taxon>
        <taxon>Paenibacillus</taxon>
    </lineage>
</organism>
<keyword evidence="2" id="KW-1185">Reference proteome</keyword>
<protein>
    <submittedName>
        <fullName evidence="1">Class I SAM-dependent methyltransferase</fullName>
    </submittedName>
</protein>
<proteinExistence type="predicted"/>
<dbReference type="InterPro" id="IPR029063">
    <property type="entry name" value="SAM-dependent_MTases_sf"/>
</dbReference>